<proteinExistence type="predicted"/>
<dbReference type="GO" id="GO:0005524">
    <property type="term" value="F:ATP binding"/>
    <property type="evidence" value="ECO:0007669"/>
    <property type="project" value="UniProtKB-KW"/>
</dbReference>
<reference evidence="2 3" key="1">
    <citation type="submission" date="2020-03" db="EMBL/GenBank/DDBJ databases">
        <title>Draft genome of Streptomyces sp. ventii, isolated from the Axial Seamount in the Pacific Ocean, and resequencing of the two type strains Streptomyces lonarensis strain NCL 716 and Streptomyces bohaiensis strain 11A07.</title>
        <authorList>
            <person name="Loughran R.M."/>
            <person name="Pfannmuller K.M."/>
            <person name="Wasson B.J."/>
            <person name="Deadmond M.C."/>
            <person name="Paddock B.E."/>
            <person name="Koyack M.J."/>
            <person name="Gallegos D.A."/>
            <person name="Mitchell E.A."/>
            <person name="Ushijima B."/>
            <person name="Saw J.H."/>
            <person name="Mcphail K.L."/>
            <person name="Videau P."/>
        </authorList>
    </citation>
    <scope>NUCLEOTIDE SEQUENCE [LARGE SCALE GENOMIC DNA]</scope>
    <source>
        <strain evidence="2 3">NCL716</strain>
    </source>
</reference>
<keyword evidence="3" id="KW-1185">Reference proteome</keyword>
<keyword evidence="2" id="KW-0067">ATP-binding</keyword>
<evidence type="ECO:0000313" key="2">
    <source>
        <dbReference type="EMBL" id="NJQ05801.1"/>
    </source>
</evidence>
<dbReference type="GO" id="GO:0016887">
    <property type="term" value="F:ATP hydrolysis activity"/>
    <property type="evidence" value="ECO:0007669"/>
    <property type="project" value="InterPro"/>
</dbReference>
<evidence type="ECO:0000259" key="1">
    <source>
        <dbReference type="Pfam" id="PF13304"/>
    </source>
</evidence>
<evidence type="ECO:0000313" key="3">
    <source>
        <dbReference type="Proteomes" id="UP000578686"/>
    </source>
</evidence>
<dbReference type="EMBL" id="JAAVJD010000051">
    <property type="protein sequence ID" value="NJQ05801.1"/>
    <property type="molecule type" value="Genomic_DNA"/>
</dbReference>
<dbReference type="InterPro" id="IPR027417">
    <property type="entry name" value="P-loop_NTPase"/>
</dbReference>
<accession>A0A7X6HYP5</accession>
<dbReference type="InterPro" id="IPR003959">
    <property type="entry name" value="ATPase_AAA_core"/>
</dbReference>
<comment type="caution">
    <text evidence="2">The sequence shown here is derived from an EMBL/GenBank/DDBJ whole genome shotgun (WGS) entry which is preliminary data.</text>
</comment>
<feature type="domain" description="ATPase AAA-type core" evidence="1">
    <location>
        <begin position="46"/>
        <end position="360"/>
    </location>
</feature>
<dbReference type="Proteomes" id="UP000578686">
    <property type="component" value="Unassembled WGS sequence"/>
</dbReference>
<gene>
    <name evidence="2" type="ORF">HCN56_09475</name>
</gene>
<keyword evidence="2" id="KW-0547">Nucleotide-binding</keyword>
<name>A0A7X6HYP5_9ACTN</name>
<dbReference type="AlphaFoldDB" id="A0A7X6HYP5"/>
<protein>
    <submittedName>
        <fullName evidence="2">ATP-binding protein</fullName>
    </submittedName>
</protein>
<dbReference type="Pfam" id="PF13304">
    <property type="entry name" value="AAA_21"/>
    <property type="match status" value="1"/>
</dbReference>
<organism evidence="2 3">
    <name type="scientific">Streptomyces lonarensis</name>
    <dbReference type="NCBI Taxonomy" id="700599"/>
    <lineage>
        <taxon>Bacteria</taxon>
        <taxon>Bacillati</taxon>
        <taxon>Actinomycetota</taxon>
        <taxon>Actinomycetes</taxon>
        <taxon>Kitasatosporales</taxon>
        <taxon>Streptomycetaceae</taxon>
        <taxon>Streptomyces</taxon>
    </lineage>
</organism>
<sequence length="449" mass="49604">MLLRFRVTNHASLRQEQELSLIAERPRDGRVERAVPRGDHQAVAVAGIFGPNASGKSNVINAMVWMRAAVAHSFAHWAPSGGVPRRPFALDRDAGVPSTFVVDVVIDGVAYEYGFSCDDREFTEEWLYSYPEGRRRKLFERTAGEPPEFGRSLTGGVRTMARLTRPNSLFLSVAAAQNHDLLGRIHHWFDRCFRSATDHDLADRLRFTADHYLSGAAAGEPIMQLLRYADFGIGELMLAEAELELEAEHRLLERALRQAMGERAVRVESDPTDRVRLEHRTEEGSFVLGLAEESSGTRTWAGLLGPVFFTLAHGTLLCVDELDARLHPNLTDALVGLFQSPDVNVNGAQLVFSTHEPALLGHNTRTELGRDQIWLTEKGADGATALFPLSDFQVRDSSENKEKRYLVGRYGAVPFFDERILESIVAALRGGSGDGTTTEGAGPGREEVA</sequence>
<dbReference type="SUPFAM" id="SSF52540">
    <property type="entry name" value="P-loop containing nucleoside triphosphate hydrolases"/>
    <property type="match status" value="1"/>
</dbReference>
<dbReference type="PANTHER" id="PTHR40396:SF1">
    <property type="entry name" value="ATPASE AAA-TYPE CORE DOMAIN-CONTAINING PROTEIN"/>
    <property type="match status" value="1"/>
</dbReference>
<dbReference type="RefSeq" id="WP_167969081.1">
    <property type="nucleotide sequence ID" value="NZ_BHZG01000187.1"/>
</dbReference>
<dbReference type="PANTHER" id="PTHR40396">
    <property type="entry name" value="ATPASE-LIKE PROTEIN"/>
    <property type="match status" value="1"/>
</dbReference>